<keyword evidence="2" id="KW-1185">Reference proteome</keyword>
<keyword evidence="1" id="KW-0687">Ribonucleoprotein</keyword>
<proteinExistence type="predicted"/>
<evidence type="ECO:0000313" key="2">
    <source>
        <dbReference type="Proteomes" id="UP001140949"/>
    </source>
</evidence>
<dbReference type="AlphaFoldDB" id="A0AAX6EAY3"/>
<keyword evidence="1" id="KW-0689">Ribosomal protein</keyword>
<evidence type="ECO:0000313" key="1">
    <source>
        <dbReference type="EMBL" id="KAJ6801246.1"/>
    </source>
</evidence>
<dbReference type="GO" id="GO:0005840">
    <property type="term" value="C:ribosome"/>
    <property type="evidence" value="ECO:0007669"/>
    <property type="project" value="UniProtKB-KW"/>
</dbReference>
<reference evidence="1" key="2">
    <citation type="submission" date="2023-04" db="EMBL/GenBank/DDBJ databases">
        <authorList>
            <person name="Bruccoleri R.E."/>
            <person name="Oakeley E.J."/>
            <person name="Faust A.-M."/>
            <person name="Dessus-Babus S."/>
            <person name="Altorfer M."/>
            <person name="Burckhardt D."/>
            <person name="Oertli M."/>
            <person name="Naumann U."/>
            <person name="Petersen F."/>
            <person name="Wong J."/>
        </authorList>
    </citation>
    <scope>NUCLEOTIDE SEQUENCE</scope>
    <source>
        <strain evidence="1">GSM-AAB239-AS_SAM_17_03QT</strain>
        <tissue evidence="1">Leaf</tissue>
    </source>
</reference>
<reference evidence="1" key="1">
    <citation type="journal article" date="2023" name="GigaByte">
        <title>Genome assembly of the bearded iris, Iris pallida Lam.</title>
        <authorList>
            <person name="Bruccoleri R.E."/>
            <person name="Oakeley E.J."/>
            <person name="Faust A.M.E."/>
            <person name="Altorfer M."/>
            <person name="Dessus-Babus S."/>
            <person name="Burckhardt D."/>
            <person name="Oertli M."/>
            <person name="Naumann U."/>
            <person name="Petersen F."/>
            <person name="Wong J."/>
        </authorList>
    </citation>
    <scope>NUCLEOTIDE SEQUENCE</scope>
    <source>
        <strain evidence="1">GSM-AAB239-AS_SAM_17_03QT</strain>
    </source>
</reference>
<comment type="caution">
    <text evidence="1">The sequence shown here is derived from an EMBL/GenBank/DDBJ whole genome shotgun (WGS) entry which is preliminary data.</text>
</comment>
<protein>
    <submittedName>
        <fullName evidence="1">60S ribosomal protein L34</fullName>
    </submittedName>
</protein>
<dbReference type="EMBL" id="JANAVB010038219">
    <property type="protein sequence ID" value="KAJ6801246.1"/>
    <property type="molecule type" value="Genomic_DNA"/>
</dbReference>
<sequence>MLKHSMQRRLFQKSIDKASLTRQHLTLGLGAGIMIRDFFFWSPR</sequence>
<accession>A0AAX6EAY3</accession>
<gene>
    <name evidence="1" type="ORF">M6B38_198960</name>
</gene>
<name>A0AAX6EAY3_IRIPA</name>
<organism evidence="1 2">
    <name type="scientific">Iris pallida</name>
    <name type="common">Sweet iris</name>
    <dbReference type="NCBI Taxonomy" id="29817"/>
    <lineage>
        <taxon>Eukaryota</taxon>
        <taxon>Viridiplantae</taxon>
        <taxon>Streptophyta</taxon>
        <taxon>Embryophyta</taxon>
        <taxon>Tracheophyta</taxon>
        <taxon>Spermatophyta</taxon>
        <taxon>Magnoliopsida</taxon>
        <taxon>Liliopsida</taxon>
        <taxon>Asparagales</taxon>
        <taxon>Iridaceae</taxon>
        <taxon>Iridoideae</taxon>
        <taxon>Irideae</taxon>
        <taxon>Iris</taxon>
    </lineage>
</organism>
<dbReference type="Proteomes" id="UP001140949">
    <property type="component" value="Unassembled WGS sequence"/>
</dbReference>